<organism evidence="6 7">
    <name type="scientific">Venustampulla echinocandica</name>
    <dbReference type="NCBI Taxonomy" id="2656787"/>
    <lineage>
        <taxon>Eukaryota</taxon>
        <taxon>Fungi</taxon>
        <taxon>Dikarya</taxon>
        <taxon>Ascomycota</taxon>
        <taxon>Pezizomycotina</taxon>
        <taxon>Leotiomycetes</taxon>
        <taxon>Helotiales</taxon>
        <taxon>Pleuroascaceae</taxon>
        <taxon>Venustampulla</taxon>
    </lineage>
</organism>
<feature type="transmembrane region" description="Helical" evidence="5">
    <location>
        <begin position="202"/>
        <end position="224"/>
    </location>
</feature>
<evidence type="ECO:0000256" key="3">
    <source>
        <dbReference type="ARBA" id="ARBA00022989"/>
    </source>
</evidence>
<evidence type="ECO:0000256" key="4">
    <source>
        <dbReference type="ARBA" id="ARBA00023136"/>
    </source>
</evidence>
<dbReference type="AlphaFoldDB" id="A0A370TLD1"/>
<evidence type="ECO:0000256" key="2">
    <source>
        <dbReference type="ARBA" id="ARBA00022692"/>
    </source>
</evidence>
<reference evidence="6 7" key="1">
    <citation type="journal article" date="2018" name="IMA Fungus">
        <title>IMA Genome-F 9: Draft genome sequence of Annulohypoxylon stygium, Aspergillus mulundensis, Berkeleyomyces basicola (syn. Thielaviopsis basicola), Ceratocystis smalleyi, two Cercospora beticola strains, Coleophoma cylindrospora, Fusarium fracticaudum, Phialophora cf. hyalina, and Morchella septimelata.</title>
        <authorList>
            <person name="Wingfield B.D."/>
            <person name="Bills G.F."/>
            <person name="Dong Y."/>
            <person name="Huang W."/>
            <person name="Nel W.J."/>
            <person name="Swalarsk-Parry B.S."/>
            <person name="Vaghefi N."/>
            <person name="Wilken P.M."/>
            <person name="An Z."/>
            <person name="de Beer Z.W."/>
            <person name="De Vos L."/>
            <person name="Chen L."/>
            <person name="Duong T.A."/>
            <person name="Gao Y."/>
            <person name="Hammerbacher A."/>
            <person name="Kikkert J.R."/>
            <person name="Li Y."/>
            <person name="Li H."/>
            <person name="Li K."/>
            <person name="Li Q."/>
            <person name="Liu X."/>
            <person name="Ma X."/>
            <person name="Naidoo K."/>
            <person name="Pethybridge S.J."/>
            <person name="Sun J."/>
            <person name="Steenkamp E.T."/>
            <person name="van der Nest M.A."/>
            <person name="van Wyk S."/>
            <person name="Wingfield M.J."/>
            <person name="Xiong C."/>
            <person name="Yue Q."/>
            <person name="Zhang X."/>
        </authorList>
    </citation>
    <scope>NUCLEOTIDE SEQUENCE [LARGE SCALE GENOMIC DNA]</scope>
    <source>
        <strain evidence="6 7">BP 5553</strain>
    </source>
</reference>
<dbReference type="PANTHER" id="PTHR23507">
    <property type="entry name" value="ZGC:174356"/>
    <property type="match status" value="1"/>
</dbReference>
<dbReference type="RefSeq" id="XP_031868953.1">
    <property type="nucleotide sequence ID" value="XM_032014272.1"/>
</dbReference>
<gene>
    <name evidence="6" type="ORF">BP5553_05649</name>
</gene>
<feature type="transmembrane region" description="Helical" evidence="5">
    <location>
        <begin position="230"/>
        <end position="251"/>
    </location>
</feature>
<feature type="transmembrane region" description="Helical" evidence="5">
    <location>
        <begin position="103"/>
        <end position="126"/>
    </location>
</feature>
<dbReference type="GO" id="GO:0016020">
    <property type="term" value="C:membrane"/>
    <property type="evidence" value="ECO:0007669"/>
    <property type="project" value="UniProtKB-SubCell"/>
</dbReference>
<dbReference type="GeneID" id="43598498"/>
<feature type="transmembrane region" description="Helical" evidence="5">
    <location>
        <begin position="334"/>
        <end position="355"/>
    </location>
</feature>
<name>A0A370TLD1_9HELO</name>
<keyword evidence="2 5" id="KW-0812">Transmembrane</keyword>
<dbReference type="EMBL" id="NPIC01000004">
    <property type="protein sequence ID" value="RDL36297.1"/>
    <property type="molecule type" value="Genomic_DNA"/>
</dbReference>
<dbReference type="Proteomes" id="UP000254866">
    <property type="component" value="Unassembled WGS sequence"/>
</dbReference>
<feature type="transmembrane region" description="Helical" evidence="5">
    <location>
        <begin position="404"/>
        <end position="421"/>
    </location>
</feature>
<accession>A0A370TLD1</accession>
<dbReference type="PANTHER" id="PTHR23507:SF1">
    <property type="entry name" value="FI18259P1-RELATED"/>
    <property type="match status" value="1"/>
</dbReference>
<keyword evidence="4 5" id="KW-0472">Membrane</keyword>
<feature type="transmembrane region" description="Helical" evidence="5">
    <location>
        <begin position="375"/>
        <end position="392"/>
    </location>
</feature>
<evidence type="ECO:0000256" key="1">
    <source>
        <dbReference type="ARBA" id="ARBA00004141"/>
    </source>
</evidence>
<comment type="subcellular location">
    <subcellularLocation>
        <location evidence="1">Membrane</location>
        <topology evidence="1">Multi-pass membrane protein</topology>
    </subcellularLocation>
</comment>
<feature type="transmembrane region" description="Helical" evidence="5">
    <location>
        <begin position="138"/>
        <end position="162"/>
    </location>
</feature>
<evidence type="ECO:0000313" key="7">
    <source>
        <dbReference type="Proteomes" id="UP000254866"/>
    </source>
</evidence>
<feature type="transmembrane region" description="Helical" evidence="5">
    <location>
        <begin position="427"/>
        <end position="444"/>
    </location>
</feature>
<feature type="transmembrane region" description="Helical" evidence="5">
    <location>
        <begin position="168"/>
        <end position="190"/>
    </location>
</feature>
<keyword evidence="7" id="KW-1185">Reference proteome</keyword>
<dbReference type="OrthoDB" id="10029326at2759"/>
<dbReference type="SUPFAM" id="SSF103473">
    <property type="entry name" value="MFS general substrate transporter"/>
    <property type="match status" value="1"/>
</dbReference>
<evidence type="ECO:0000313" key="6">
    <source>
        <dbReference type="EMBL" id="RDL36297.1"/>
    </source>
</evidence>
<feature type="transmembrane region" description="Helical" evidence="5">
    <location>
        <begin position="497"/>
        <end position="518"/>
    </location>
</feature>
<sequence>MMEHTFATRNLRRVRLQRPSLTRIRIFLRTLAADLMSKSTQWKAMTVMTVDGFGYALAKSSQTFLIEQALCRAFYTSNDPSVVRPDGSVPEDMCKTEDLQSQVAFLSSMLNFTLLIASFLATPVFARLALAVGKRTVLLINAASYMLRMILFTAVVYFHTFFDVRCVLLLWILELVGGGMPVREVLLWMYMAESVPEDGLTGAFNILSAILIGMMSVGTFIGALLLREHVWLLCSIVICICALVILLICLLPSHYKSLYAEEDNISDEEDAPRSSISQASSPATSLLHGQEGTRIASHGRLALWQTVLRAATVDLFLSAQFVAQALRNPLTLRVMSIFFTYTLAGTVSGISQQWASGTFHATLANVDKITSMEQIISAVVLFALPTFSKRLLRPRLRGKQDTDLWVITASLVFCVFGSLIMAMAPSIVIYALGVAVSALSVGLADSLRSFATTALSDTETLESLYMSIRTMQSLAAIVGTLLWGGVFLLILNSDGGLPPGLLFFATCLVLLVSLYSTIPLRGYR</sequence>
<comment type="caution">
    <text evidence="6">The sequence shown here is derived from an EMBL/GenBank/DDBJ whole genome shotgun (WGS) entry which is preliminary data.</text>
</comment>
<keyword evidence="3 5" id="KW-1133">Transmembrane helix</keyword>
<dbReference type="GO" id="GO:0022857">
    <property type="term" value="F:transmembrane transporter activity"/>
    <property type="evidence" value="ECO:0007669"/>
    <property type="project" value="TreeGrafter"/>
</dbReference>
<feature type="transmembrane region" description="Helical" evidence="5">
    <location>
        <begin position="473"/>
        <end position="491"/>
    </location>
</feature>
<protein>
    <submittedName>
        <fullName evidence="6">Major facilitator superfamily, general substrate transporter</fullName>
    </submittedName>
</protein>
<proteinExistence type="predicted"/>
<dbReference type="InterPro" id="IPR036259">
    <property type="entry name" value="MFS_trans_sf"/>
</dbReference>
<evidence type="ECO:0000256" key="5">
    <source>
        <dbReference type="SAM" id="Phobius"/>
    </source>
</evidence>
<dbReference type="Gene3D" id="1.20.1250.20">
    <property type="entry name" value="MFS general substrate transporter like domains"/>
    <property type="match status" value="1"/>
</dbReference>